<dbReference type="Pfam" id="PF24924">
    <property type="entry name" value="DUF7745"/>
    <property type="match status" value="1"/>
</dbReference>
<dbReference type="EMBL" id="PGOL01002117">
    <property type="protein sequence ID" value="PKI50398.1"/>
    <property type="molecule type" value="Genomic_DNA"/>
</dbReference>
<sequence length="676" mass="76088">MDRSHPCLRLDVIITPFADITRLWNTCRPVDHAFLRLIIGDLPLLADSPIDWTLLRTAISFWDTQRAVFSFQGSELAPTVEEYAALIQRPMPTRDIVMPNQFATIQSRLAILLDLRDEEIRHELQHEWEHSIRTTWLIDFIHVRSLNARGESYQRDACHGFLLLIFRTILFPHSSNLIDGVLAQVILQMVGGRSYVKAVLAKTIQSLDYVFRPSDRDYTDWIQFFKRLTPAQFLWAARWNPGGPMTIGCPSVIGLPLISHLGSTLVFPAQVIRQLGGLQDVPIEAYRTPYRFVWTDIIALLPDRGLTPVRLRHLPWIPNAPQAGVPDAESSVQGAIRTELQSIREERDRLRCELVDICAEHIDHRELQSELAQIRVHIANQDREIALHSGVPIGHPPPTAQTTSKFDNPARFTALEGMVNHLATNMATNMTELMVMLRNQNQASSSFTPPSEHRPIVDPNPTIPPTLVSDVEDASFSAMAFAPTVHPISDSLPPPPAPTAVPLPPTAFLSTDSTMHTLPPLTVSMHPPIYTVPPPTVPPVVLAQAPAPMADHFPFQALQPQTSFPYQALPPLNIPPTQPGMPNQVAPPALPTNIPSENEQERRMKRMEETIRALQASTSCLDFGDSDWNLFPGMLLPPKIKIPDFKRYDGTTGPRHHLRHYHSKMLSYWDYEEFVI</sequence>
<feature type="domain" description="DUF7745" evidence="2">
    <location>
        <begin position="44"/>
        <end position="209"/>
    </location>
</feature>
<reference evidence="3 4" key="1">
    <citation type="submission" date="2017-11" db="EMBL/GenBank/DDBJ databases">
        <title>De-novo sequencing of pomegranate (Punica granatum L.) genome.</title>
        <authorList>
            <person name="Akparov Z."/>
            <person name="Amiraslanov A."/>
            <person name="Hajiyeva S."/>
            <person name="Abbasov M."/>
            <person name="Kaur K."/>
            <person name="Hamwieh A."/>
            <person name="Solovyev V."/>
            <person name="Salamov A."/>
            <person name="Braich B."/>
            <person name="Kosarev P."/>
            <person name="Mahmoud A."/>
            <person name="Hajiyev E."/>
            <person name="Babayeva S."/>
            <person name="Izzatullayeva V."/>
            <person name="Mammadov A."/>
            <person name="Mammadov A."/>
            <person name="Sharifova S."/>
            <person name="Ojaghi J."/>
            <person name="Eynullazada K."/>
            <person name="Bayramov B."/>
            <person name="Abdulazimova A."/>
            <person name="Shahmuradov I."/>
        </authorList>
    </citation>
    <scope>NUCLEOTIDE SEQUENCE [LARGE SCALE GENOMIC DNA]</scope>
    <source>
        <strain evidence="4">cv. AG2017</strain>
        <tissue evidence="3">Leaf</tissue>
    </source>
</reference>
<gene>
    <name evidence="3" type="ORF">CRG98_029226</name>
</gene>
<dbReference type="PANTHER" id="PTHR48154:SF1">
    <property type="entry name" value="PROTEIN, PUTATIVE-RELATED"/>
    <property type="match status" value="1"/>
</dbReference>
<feature type="coiled-coil region" evidence="1">
    <location>
        <begin position="340"/>
        <end position="384"/>
    </location>
</feature>
<accession>A0A2I0J2D3</accession>
<keyword evidence="1" id="KW-0175">Coiled coil</keyword>
<dbReference type="AlphaFoldDB" id="A0A2I0J2D3"/>
<evidence type="ECO:0000256" key="1">
    <source>
        <dbReference type="SAM" id="Coils"/>
    </source>
</evidence>
<name>A0A2I0J2D3_PUNGR</name>
<protein>
    <recommendedName>
        <fullName evidence="2">DUF7745 domain-containing protein</fullName>
    </recommendedName>
</protein>
<dbReference type="Proteomes" id="UP000233551">
    <property type="component" value="Unassembled WGS sequence"/>
</dbReference>
<proteinExistence type="predicted"/>
<evidence type="ECO:0000313" key="4">
    <source>
        <dbReference type="Proteomes" id="UP000233551"/>
    </source>
</evidence>
<keyword evidence="4" id="KW-1185">Reference proteome</keyword>
<evidence type="ECO:0000259" key="2">
    <source>
        <dbReference type="Pfam" id="PF24924"/>
    </source>
</evidence>
<evidence type="ECO:0000313" key="3">
    <source>
        <dbReference type="EMBL" id="PKI50398.1"/>
    </source>
</evidence>
<dbReference type="InterPro" id="IPR056647">
    <property type="entry name" value="DUF7745"/>
</dbReference>
<comment type="caution">
    <text evidence="3">The sequence shown here is derived from an EMBL/GenBank/DDBJ whole genome shotgun (WGS) entry which is preliminary data.</text>
</comment>
<organism evidence="3 4">
    <name type="scientific">Punica granatum</name>
    <name type="common">Pomegranate</name>
    <dbReference type="NCBI Taxonomy" id="22663"/>
    <lineage>
        <taxon>Eukaryota</taxon>
        <taxon>Viridiplantae</taxon>
        <taxon>Streptophyta</taxon>
        <taxon>Embryophyta</taxon>
        <taxon>Tracheophyta</taxon>
        <taxon>Spermatophyta</taxon>
        <taxon>Magnoliopsida</taxon>
        <taxon>eudicotyledons</taxon>
        <taxon>Gunneridae</taxon>
        <taxon>Pentapetalae</taxon>
        <taxon>rosids</taxon>
        <taxon>malvids</taxon>
        <taxon>Myrtales</taxon>
        <taxon>Lythraceae</taxon>
        <taxon>Punica</taxon>
    </lineage>
</organism>
<dbReference type="PANTHER" id="PTHR48154">
    <property type="entry name" value="PROTEIN, PUTATIVE-RELATED"/>
    <property type="match status" value="1"/>
</dbReference>